<evidence type="ECO:0008006" key="4">
    <source>
        <dbReference type="Google" id="ProtNLM"/>
    </source>
</evidence>
<reference evidence="2 3" key="1">
    <citation type="journal article" date="2023" name="Int. J. Syst. Evol. Microbiol.">
        <title>Terrisporobacter hibernicus sp. nov., isolated from bovine faeces in Northern Ireland.</title>
        <authorList>
            <person name="Mitchell M."/>
            <person name="Nguyen S.V."/>
            <person name="Connor M."/>
            <person name="Fairley D.J."/>
            <person name="Donoghue O."/>
            <person name="Marshall H."/>
            <person name="Koolman L."/>
            <person name="McMullan G."/>
            <person name="Schaffer K.E."/>
            <person name="McGrath J.W."/>
            <person name="Fanning S."/>
        </authorList>
    </citation>
    <scope>NUCLEOTIDE SEQUENCE [LARGE SCALE GENOMIC DNA]</scope>
    <source>
        <strain evidence="2 3">MCA3</strain>
    </source>
</reference>
<dbReference type="AlphaFoldDB" id="A0AAX2ZIN1"/>
<name>A0AAX2ZIN1_9FIRM</name>
<evidence type="ECO:0000313" key="2">
    <source>
        <dbReference type="EMBL" id="UEL47944.1"/>
    </source>
</evidence>
<protein>
    <recommendedName>
        <fullName evidence="4">Deacetylase PdaC domain-containing protein</fullName>
    </recommendedName>
</protein>
<feature type="chain" id="PRO_5043489126" description="Deacetylase PdaC domain-containing protein" evidence="1">
    <location>
        <begin position="22"/>
        <end position="143"/>
    </location>
</feature>
<dbReference type="KEGG" id="tem:JW646_00380"/>
<keyword evidence="3" id="KW-1185">Reference proteome</keyword>
<gene>
    <name evidence="2" type="ORF">JW646_00380</name>
</gene>
<feature type="signal peptide" evidence="1">
    <location>
        <begin position="1"/>
        <end position="21"/>
    </location>
</feature>
<keyword evidence="1" id="KW-0732">Signal</keyword>
<dbReference type="RefSeq" id="WP_148557661.1">
    <property type="nucleotide sequence ID" value="NZ_CP081135.1"/>
</dbReference>
<dbReference type="EMBL" id="CP081135">
    <property type="protein sequence ID" value="UEL47944.1"/>
    <property type="molecule type" value="Genomic_DNA"/>
</dbReference>
<proteinExistence type="predicted"/>
<accession>A0AAX2ZIN1</accession>
<evidence type="ECO:0000313" key="3">
    <source>
        <dbReference type="Proteomes" id="UP001198983"/>
    </source>
</evidence>
<organism evidence="2 3">
    <name type="scientific">Terrisporobacter hibernicus</name>
    <dbReference type="NCBI Taxonomy" id="2813371"/>
    <lineage>
        <taxon>Bacteria</taxon>
        <taxon>Bacillati</taxon>
        <taxon>Bacillota</taxon>
        <taxon>Clostridia</taxon>
        <taxon>Peptostreptococcales</taxon>
        <taxon>Peptostreptococcaceae</taxon>
        <taxon>Terrisporobacter</taxon>
    </lineage>
</organism>
<evidence type="ECO:0000256" key="1">
    <source>
        <dbReference type="SAM" id="SignalP"/>
    </source>
</evidence>
<dbReference type="Proteomes" id="UP001198983">
    <property type="component" value="Chromosome"/>
</dbReference>
<sequence length="143" mass="16324">MKKLISLTLCFLLFFTNISYAQTTNISTSIKDLEIVRDKISLMVKEISGDKHIDISKFKEEVKCCESILATRANQLSKDYSNESNIELKAAYSSLLYVSSLYALSLNSIMVYMHNNSKSQYFIDICTTYRDGTLALDEIKLNF</sequence>